<protein>
    <submittedName>
        <fullName evidence="1">Uncharacterized protein</fullName>
    </submittedName>
</protein>
<sequence length="67" mass="7524">MMNSLDKVKKILIVALVVLMGLNIYAHWHLATHPDYGMTTVKTGDVTWVCLTDHGAYIGCNTVEEYK</sequence>
<evidence type="ECO:0000313" key="1">
    <source>
        <dbReference type="EMBL" id="RGP01978.1"/>
    </source>
</evidence>
<accession>A0A3E5HJI4</accession>
<reference evidence="1 2" key="1">
    <citation type="submission" date="2018-08" db="EMBL/GenBank/DDBJ databases">
        <title>A genome reference for cultivated species of the human gut microbiota.</title>
        <authorList>
            <person name="Zou Y."/>
            <person name="Xue W."/>
            <person name="Luo G."/>
        </authorList>
    </citation>
    <scope>NUCLEOTIDE SEQUENCE [LARGE SCALE GENOMIC DNA]</scope>
    <source>
        <strain evidence="1 2">OF05-12</strain>
    </source>
</reference>
<organism evidence="1 2">
    <name type="scientific">Bifidobacterium pseudocatenulatum</name>
    <dbReference type="NCBI Taxonomy" id="28026"/>
    <lineage>
        <taxon>Bacteria</taxon>
        <taxon>Bacillati</taxon>
        <taxon>Actinomycetota</taxon>
        <taxon>Actinomycetes</taxon>
        <taxon>Bifidobacteriales</taxon>
        <taxon>Bifidobacteriaceae</taxon>
        <taxon>Bifidobacterium</taxon>
    </lineage>
</organism>
<evidence type="ECO:0000313" key="2">
    <source>
        <dbReference type="Proteomes" id="UP000261031"/>
    </source>
</evidence>
<dbReference type="EMBL" id="QSWD01000005">
    <property type="protein sequence ID" value="RGP01978.1"/>
    <property type="molecule type" value="Genomic_DNA"/>
</dbReference>
<gene>
    <name evidence="1" type="ORF">DXA79_08095</name>
</gene>
<proteinExistence type="predicted"/>
<name>A0A3E5HJI4_BIFPS</name>
<dbReference type="Proteomes" id="UP000261031">
    <property type="component" value="Unassembled WGS sequence"/>
</dbReference>
<dbReference type="AlphaFoldDB" id="A0A3E5HJI4"/>
<dbReference type="RefSeq" id="WP_117612267.1">
    <property type="nucleotide sequence ID" value="NZ_JAQESH010000001.1"/>
</dbReference>
<comment type="caution">
    <text evidence="1">The sequence shown here is derived from an EMBL/GenBank/DDBJ whole genome shotgun (WGS) entry which is preliminary data.</text>
</comment>